<feature type="transmembrane region" description="Helical" evidence="5">
    <location>
        <begin position="215"/>
        <end position="238"/>
    </location>
</feature>
<evidence type="ECO:0000256" key="6">
    <source>
        <dbReference type="SAM" id="MobiDB-lite"/>
    </source>
</evidence>
<evidence type="ECO:0000256" key="1">
    <source>
        <dbReference type="ARBA" id="ARBA00004141"/>
    </source>
</evidence>
<gene>
    <name evidence="7" type="ORF">BOTBODRAFT_33585</name>
</gene>
<feature type="transmembrane region" description="Helical" evidence="5">
    <location>
        <begin position="58"/>
        <end position="74"/>
    </location>
</feature>
<dbReference type="PANTHER" id="PTHR11132">
    <property type="entry name" value="SOLUTE CARRIER FAMILY 35"/>
    <property type="match status" value="1"/>
</dbReference>
<keyword evidence="4 5" id="KW-0472">Membrane</keyword>
<feature type="transmembrane region" description="Helical" evidence="5">
    <location>
        <begin position="86"/>
        <end position="104"/>
    </location>
</feature>
<keyword evidence="5" id="KW-0968">Cytoplasmic vesicle</keyword>
<dbReference type="InterPro" id="IPR050186">
    <property type="entry name" value="TPT_transporter"/>
</dbReference>
<dbReference type="FunCoup" id="A0A067MDD6">
    <property type="interactions" value="92"/>
</dbReference>
<keyword evidence="5" id="KW-0256">Endoplasmic reticulum</keyword>
<evidence type="ECO:0000256" key="2">
    <source>
        <dbReference type="ARBA" id="ARBA00022692"/>
    </source>
</evidence>
<comment type="similarity">
    <text evidence="5">Belongs to the TPT transporter family. SLC35D subfamily.</text>
</comment>
<evidence type="ECO:0000313" key="8">
    <source>
        <dbReference type="Proteomes" id="UP000027195"/>
    </source>
</evidence>
<dbReference type="Proteomes" id="UP000027195">
    <property type="component" value="Unassembled WGS sequence"/>
</dbReference>
<keyword evidence="5" id="KW-0813">Transport</keyword>
<accession>A0A067MDD6</accession>
<keyword evidence="8" id="KW-1185">Reference proteome</keyword>
<dbReference type="InParanoid" id="A0A067MDD6"/>
<evidence type="ECO:0000256" key="5">
    <source>
        <dbReference type="RuleBase" id="RU367097"/>
    </source>
</evidence>
<dbReference type="EMBL" id="KL198043">
    <property type="protein sequence ID" value="KDQ13579.1"/>
    <property type="molecule type" value="Genomic_DNA"/>
</dbReference>
<dbReference type="AlphaFoldDB" id="A0A067MDD6"/>
<dbReference type="OrthoDB" id="5547497at2759"/>
<reference evidence="8" key="1">
    <citation type="journal article" date="2014" name="Proc. Natl. Acad. Sci. U.S.A.">
        <title>Extensive sampling of basidiomycete genomes demonstrates inadequacy of the white-rot/brown-rot paradigm for wood decay fungi.</title>
        <authorList>
            <person name="Riley R."/>
            <person name="Salamov A.A."/>
            <person name="Brown D.W."/>
            <person name="Nagy L.G."/>
            <person name="Floudas D."/>
            <person name="Held B.W."/>
            <person name="Levasseur A."/>
            <person name="Lombard V."/>
            <person name="Morin E."/>
            <person name="Otillar R."/>
            <person name="Lindquist E.A."/>
            <person name="Sun H."/>
            <person name="LaButti K.M."/>
            <person name="Schmutz J."/>
            <person name="Jabbour D."/>
            <person name="Luo H."/>
            <person name="Baker S.E."/>
            <person name="Pisabarro A.G."/>
            <person name="Walton J.D."/>
            <person name="Blanchette R.A."/>
            <person name="Henrissat B."/>
            <person name="Martin F."/>
            <person name="Cullen D."/>
            <person name="Hibbett D.S."/>
            <person name="Grigoriev I.V."/>
        </authorList>
    </citation>
    <scope>NUCLEOTIDE SEQUENCE [LARGE SCALE GENOMIC DNA]</scope>
    <source>
        <strain evidence="8">FD-172 SS1</strain>
    </source>
</reference>
<keyword evidence="2 5" id="KW-0812">Transmembrane</keyword>
<feature type="transmembrane region" description="Helical" evidence="5">
    <location>
        <begin position="179"/>
        <end position="199"/>
    </location>
</feature>
<keyword evidence="5" id="KW-0333">Golgi apparatus</keyword>
<dbReference type="HOGENOM" id="CLU_044894_0_1_1"/>
<dbReference type="GO" id="GO:0030659">
    <property type="term" value="C:cytoplasmic vesicle membrane"/>
    <property type="evidence" value="ECO:0007669"/>
    <property type="project" value="UniProtKB-SubCell"/>
</dbReference>
<evidence type="ECO:0000256" key="3">
    <source>
        <dbReference type="ARBA" id="ARBA00022989"/>
    </source>
</evidence>
<feature type="transmembrane region" description="Helical" evidence="5">
    <location>
        <begin position="111"/>
        <end position="134"/>
    </location>
</feature>
<feature type="transmembrane region" description="Helical" evidence="5">
    <location>
        <begin position="146"/>
        <end position="167"/>
    </location>
</feature>
<comment type="subunit">
    <text evidence="5">Homooligomer.</text>
</comment>
<keyword evidence="5" id="KW-0762">Sugar transport</keyword>
<feature type="transmembrane region" description="Helical" evidence="5">
    <location>
        <begin position="20"/>
        <end position="38"/>
    </location>
</feature>
<comment type="subcellular location">
    <subcellularLocation>
        <location evidence="5">Golgi apparatus membrane</location>
        <topology evidence="5">Multi-pass membrane protein</topology>
    </subcellularLocation>
    <subcellularLocation>
        <location evidence="5">Cytoplasmic vesicle membrane</location>
        <topology evidence="5">Multi-pass membrane protein</topology>
    </subcellularLocation>
    <subcellularLocation>
        <location evidence="5">Endoplasmic reticulum membrane</location>
        <topology evidence="5">Multi-pass membrane protein</topology>
    </subcellularLocation>
    <subcellularLocation>
        <location evidence="1">Membrane</location>
        <topology evidence="1">Multi-pass membrane protein</topology>
    </subcellularLocation>
</comment>
<evidence type="ECO:0000256" key="4">
    <source>
        <dbReference type="ARBA" id="ARBA00023136"/>
    </source>
</evidence>
<name>A0A067MDD6_BOTB1</name>
<dbReference type="GO" id="GO:0005789">
    <property type="term" value="C:endoplasmic reticulum membrane"/>
    <property type="evidence" value="ECO:0007669"/>
    <property type="project" value="UniProtKB-SubCell"/>
</dbReference>
<evidence type="ECO:0000313" key="7">
    <source>
        <dbReference type="EMBL" id="KDQ13579.1"/>
    </source>
</evidence>
<keyword evidence="3 5" id="KW-1133">Transmembrane helix</keyword>
<organism evidence="7 8">
    <name type="scientific">Botryobasidium botryosum (strain FD-172 SS1)</name>
    <dbReference type="NCBI Taxonomy" id="930990"/>
    <lineage>
        <taxon>Eukaryota</taxon>
        <taxon>Fungi</taxon>
        <taxon>Dikarya</taxon>
        <taxon>Basidiomycota</taxon>
        <taxon>Agaricomycotina</taxon>
        <taxon>Agaricomycetes</taxon>
        <taxon>Cantharellales</taxon>
        <taxon>Botryobasidiaceae</taxon>
        <taxon>Botryobasidium</taxon>
    </lineage>
</organism>
<comment type="function">
    <text evidence="5">Involved in the import of GDP-mannose from the cytoplasm into the Golgi lumen.</text>
</comment>
<proteinExistence type="inferred from homology"/>
<feature type="region of interest" description="Disordered" evidence="6">
    <location>
        <begin position="297"/>
        <end position="338"/>
    </location>
</feature>
<protein>
    <recommendedName>
        <fullName evidence="5">GDP-mannose transporter</fullName>
        <shortName evidence="5">GMT</shortName>
    </recommendedName>
</protein>
<dbReference type="GO" id="GO:0000139">
    <property type="term" value="C:Golgi membrane"/>
    <property type="evidence" value="ECO:0007669"/>
    <property type="project" value="UniProtKB-SubCell"/>
</dbReference>
<sequence>MVMVFVNKAVLNSSPTLPFSFIFIQLLIAVVLLHLAALISPTNVEIPNVWDLQKARQLFIIVAVSVVTLVFNTLCLRDVDASFFQIARGMVLPLTIVVSALATCSLPSAKVLAAALVVTLGFLIGVSASTSSAILESSTESASYIAARGVIFGFISSFMTALHAVLIKSTLPAVNNSSIQLAYWTNAGAALFLIPLVVLNGELTALAELVKADSWVVFAIGSIVTGIFGFFLCIATLISIKVTSPVTHMFAAAARSVLQTLLGVWIFGDIVTSNRALSIVITLAGTLYFTWVKAQEARAPPASRTPESSGDPEEAPMLDEKSRSAEPESPSVPRKAED</sequence>